<evidence type="ECO:0000259" key="6">
    <source>
        <dbReference type="Pfam" id="PF04234"/>
    </source>
</evidence>
<dbReference type="PANTHER" id="PTHR34820:SF4">
    <property type="entry name" value="INNER MEMBRANE PROTEIN YEBZ"/>
    <property type="match status" value="1"/>
</dbReference>
<dbReference type="SUPFAM" id="SSF81296">
    <property type="entry name" value="E set domains"/>
    <property type="match status" value="1"/>
</dbReference>
<dbReference type="PANTHER" id="PTHR34820">
    <property type="entry name" value="INNER MEMBRANE PROTEIN YEBZ"/>
    <property type="match status" value="1"/>
</dbReference>
<feature type="domain" description="CopC" evidence="6">
    <location>
        <begin position="33"/>
        <end position="124"/>
    </location>
</feature>
<gene>
    <name evidence="7" type="ORF">J2X11_001710</name>
</gene>
<keyword evidence="5" id="KW-0812">Transmembrane</keyword>
<evidence type="ECO:0000256" key="4">
    <source>
        <dbReference type="ARBA" id="ARBA00023008"/>
    </source>
</evidence>
<dbReference type="EMBL" id="JAVDWH010000001">
    <property type="protein sequence ID" value="MDR7086871.1"/>
    <property type="molecule type" value="Genomic_DNA"/>
</dbReference>
<evidence type="ECO:0000256" key="2">
    <source>
        <dbReference type="ARBA" id="ARBA00022723"/>
    </source>
</evidence>
<keyword evidence="5" id="KW-0472">Membrane</keyword>
<name>A0ABU1UNW1_9ACTN</name>
<dbReference type="Proteomes" id="UP001257739">
    <property type="component" value="Unassembled WGS sequence"/>
</dbReference>
<dbReference type="RefSeq" id="WP_309969537.1">
    <property type="nucleotide sequence ID" value="NZ_JAVDWH010000001.1"/>
</dbReference>
<keyword evidence="3" id="KW-0732">Signal</keyword>
<dbReference type="Gene3D" id="2.60.40.1220">
    <property type="match status" value="1"/>
</dbReference>
<accession>A0ABU1UNW1</accession>
<keyword evidence="5" id="KW-1133">Transmembrane helix</keyword>
<dbReference type="InterPro" id="IPR014755">
    <property type="entry name" value="Cu-Rt/internalin_Ig-like"/>
</dbReference>
<feature type="transmembrane region" description="Helical" evidence="5">
    <location>
        <begin position="149"/>
        <end position="171"/>
    </location>
</feature>
<evidence type="ECO:0000256" key="5">
    <source>
        <dbReference type="SAM" id="Phobius"/>
    </source>
</evidence>
<evidence type="ECO:0000313" key="8">
    <source>
        <dbReference type="Proteomes" id="UP001257739"/>
    </source>
</evidence>
<sequence>MTRANRDPSRLATRVALVTMIGLFLGVGPASAHGLLISSTPEDDSLINTSPTSISLTFHDYLGEQAKVAVWSPNGSAVKVLTTAVVRNTVTVTVDPTDQRGRYAADYRVESTDGLPLEGSIHWTTATGRQVKQVAHNDVDLDQPSGSNFYWGFLAALVPVALLIAGLRLAALRGRDDKGNA</sequence>
<keyword evidence="2" id="KW-0479">Metal-binding</keyword>
<comment type="subcellular location">
    <subcellularLocation>
        <location evidence="1">Cell envelope</location>
    </subcellularLocation>
</comment>
<keyword evidence="4" id="KW-0186">Copper</keyword>
<dbReference type="InterPro" id="IPR032694">
    <property type="entry name" value="CopC/D"/>
</dbReference>
<evidence type="ECO:0000256" key="1">
    <source>
        <dbReference type="ARBA" id="ARBA00004196"/>
    </source>
</evidence>
<keyword evidence="8" id="KW-1185">Reference proteome</keyword>
<dbReference type="InterPro" id="IPR007348">
    <property type="entry name" value="CopC_dom"/>
</dbReference>
<comment type="caution">
    <text evidence="7">The sequence shown here is derived from an EMBL/GenBank/DDBJ whole genome shotgun (WGS) entry which is preliminary data.</text>
</comment>
<protein>
    <submittedName>
        <fullName evidence="7">Methionine-rich copper-binding protein CopC</fullName>
    </submittedName>
</protein>
<proteinExistence type="predicted"/>
<organism evidence="7 8">
    <name type="scientific">Aeromicrobium panaciterrae</name>
    <dbReference type="NCBI Taxonomy" id="363861"/>
    <lineage>
        <taxon>Bacteria</taxon>
        <taxon>Bacillati</taxon>
        <taxon>Actinomycetota</taxon>
        <taxon>Actinomycetes</taxon>
        <taxon>Propionibacteriales</taxon>
        <taxon>Nocardioidaceae</taxon>
        <taxon>Aeromicrobium</taxon>
    </lineage>
</organism>
<evidence type="ECO:0000313" key="7">
    <source>
        <dbReference type="EMBL" id="MDR7086871.1"/>
    </source>
</evidence>
<dbReference type="Pfam" id="PF04234">
    <property type="entry name" value="CopC"/>
    <property type="match status" value="1"/>
</dbReference>
<evidence type="ECO:0000256" key="3">
    <source>
        <dbReference type="ARBA" id="ARBA00022729"/>
    </source>
</evidence>
<reference evidence="7 8" key="1">
    <citation type="submission" date="2023-07" db="EMBL/GenBank/DDBJ databases">
        <title>Sorghum-associated microbial communities from plants grown in Nebraska, USA.</title>
        <authorList>
            <person name="Schachtman D."/>
        </authorList>
    </citation>
    <scope>NUCLEOTIDE SEQUENCE [LARGE SCALE GENOMIC DNA]</scope>
    <source>
        <strain evidence="7 8">BE248</strain>
    </source>
</reference>
<dbReference type="InterPro" id="IPR014756">
    <property type="entry name" value="Ig_E-set"/>
</dbReference>